<protein>
    <submittedName>
        <fullName evidence="1">Uncharacterized protein</fullName>
    </submittedName>
</protein>
<dbReference type="KEGG" id="cyn:Cyan7425_4558"/>
<proteinExistence type="predicted"/>
<dbReference type="eggNOG" id="COG1595">
    <property type="taxonomic scope" value="Bacteria"/>
</dbReference>
<gene>
    <name evidence="1" type="ordered locus">Cyan7425_4558</name>
</gene>
<reference evidence="1" key="1">
    <citation type="submission" date="2009-01" db="EMBL/GenBank/DDBJ databases">
        <title>Complete sequence of chromosome Cyanothece sp. PCC 7425.</title>
        <authorList>
            <consortium name="US DOE Joint Genome Institute"/>
            <person name="Lucas S."/>
            <person name="Copeland A."/>
            <person name="Lapidus A."/>
            <person name="Glavina del Rio T."/>
            <person name="Dalin E."/>
            <person name="Tice H."/>
            <person name="Bruce D."/>
            <person name="Goodwin L."/>
            <person name="Pitluck S."/>
            <person name="Sims D."/>
            <person name="Meineke L."/>
            <person name="Brettin T."/>
            <person name="Detter J.C."/>
            <person name="Han C."/>
            <person name="Larimer F."/>
            <person name="Land M."/>
            <person name="Hauser L."/>
            <person name="Kyrpides N."/>
            <person name="Ovchinnikova G."/>
            <person name="Liberton M."/>
            <person name="Stoeckel J."/>
            <person name="Banerjee A."/>
            <person name="Singh A."/>
            <person name="Page L."/>
            <person name="Sato H."/>
            <person name="Zhao L."/>
            <person name="Sherman L."/>
            <person name="Pakrasi H."/>
            <person name="Richardson P."/>
        </authorList>
    </citation>
    <scope>NUCLEOTIDE SEQUENCE</scope>
    <source>
        <strain evidence="1">PCC 7425</strain>
    </source>
</reference>
<accession>B8HKM2</accession>
<name>B8HKM2_CYAP4</name>
<dbReference type="HOGENOM" id="CLU_089997_0_0_3"/>
<dbReference type="STRING" id="395961.Cyan7425_4558"/>
<sequence>MQLPPLSERNHPLIKPLLNYSDRELLQFWQAHPDRGQYFTALYCRYGVLVYGLLTNCAVPTLQMDYLFARTWRQIFQELQLHLTTEELPPDPSLQNWVLNQTAVSIHQKEIPAIEHIHYCLSEAPPPLWCYLEVALAQLAALDRLILLMAQTFRWSESRIVAYLQSEGEAIELAEVQTRLSHGYQVLQEALPADIRDIYLDRVVSPV</sequence>
<dbReference type="EMBL" id="CP001344">
    <property type="protein sequence ID" value="ACL46866.1"/>
    <property type="molecule type" value="Genomic_DNA"/>
</dbReference>
<evidence type="ECO:0000313" key="1">
    <source>
        <dbReference type="EMBL" id="ACL46866.1"/>
    </source>
</evidence>
<dbReference type="AlphaFoldDB" id="B8HKM2"/>
<dbReference type="OrthoDB" id="557511at2"/>
<organism evidence="1">
    <name type="scientific">Cyanothece sp. (strain PCC 7425 / ATCC 29141)</name>
    <dbReference type="NCBI Taxonomy" id="395961"/>
    <lineage>
        <taxon>Bacteria</taxon>
        <taxon>Bacillati</taxon>
        <taxon>Cyanobacteriota</taxon>
        <taxon>Cyanophyceae</taxon>
        <taxon>Gomontiellales</taxon>
        <taxon>Cyanothecaceae</taxon>
        <taxon>Cyanothece</taxon>
    </lineage>
</organism>